<evidence type="ECO:0000313" key="12">
    <source>
        <dbReference type="EMBL" id="CAL1535526.1"/>
    </source>
</evidence>
<evidence type="ECO:0000256" key="1">
    <source>
        <dbReference type="ARBA" id="ARBA00004477"/>
    </source>
</evidence>
<dbReference type="EMBL" id="CAXITT010000204">
    <property type="protein sequence ID" value="CAL1535526.1"/>
    <property type="molecule type" value="Genomic_DNA"/>
</dbReference>
<dbReference type="Pfam" id="PF06645">
    <property type="entry name" value="SPC12"/>
    <property type="match status" value="1"/>
</dbReference>
<evidence type="ECO:0000313" key="13">
    <source>
        <dbReference type="Proteomes" id="UP001497497"/>
    </source>
</evidence>
<sequence length="143" mass="16336">MGMGFLSCNSLLRTEHYTTKYISMEYILPLVPDSIKSIPVHMDFDGQKRAERYFQVIIIVFAVVGFIWGYITQLFSQTLYILFAGVIVSSILTLIPWGMYRKKPLPWQPPRDQQQGNTVSKGSTPASSANQTQNKTKKKKLKE</sequence>
<feature type="transmembrane region" description="Helical" evidence="11">
    <location>
        <begin position="77"/>
        <end position="100"/>
    </location>
</feature>
<evidence type="ECO:0000256" key="4">
    <source>
        <dbReference type="ARBA" id="ARBA00022692"/>
    </source>
</evidence>
<keyword evidence="4 11" id="KW-0812">Transmembrane</keyword>
<reference evidence="12 13" key="1">
    <citation type="submission" date="2024-04" db="EMBL/GenBank/DDBJ databases">
        <authorList>
            <consortium name="Genoscope - CEA"/>
            <person name="William W."/>
        </authorList>
    </citation>
    <scope>NUCLEOTIDE SEQUENCE [LARGE SCALE GENOMIC DNA]</scope>
</reference>
<comment type="caution">
    <text evidence="12">The sequence shown here is derived from an EMBL/GenBank/DDBJ whole genome shotgun (WGS) entry which is preliminary data.</text>
</comment>
<dbReference type="PANTHER" id="PTHR13202">
    <property type="entry name" value="MICROSOMAL SIGNAL PEPTIDASE 12 KDA SUBUNIT"/>
    <property type="match status" value="1"/>
</dbReference>
<feature type="region of interest" description="Disordered" evidence="10">
    <location>
        <begin position="106"/>
        <end position="143"/>
    </location>
</feature>
<comment type="subcellular location">
    <subcellularLocation>
        <location evidence="1">Endoplasmic reticulum membrane</location>
        <topology evidence="1">Multi-pass membrane protein</topology>
    </subcellularLocation>
</comment>
<evidence type="ECO:0000256" key="9">
    <source>
        <dbReference type="ARBA" id="ARBA00045204"/>
    </source>
</evidence>
<gene>
    <name evidence="12" type="ORF">GSLYS_00009486001</name>
</gene>
<evidence type="ECO:0000256" key="11">
    <source>
        <dbReference type="SAM" id="Phobius"/>
    </source>
</evidence>
<proteinExistence type="inferred from homology"/>
<comment type="similarity">
    <text evidence="2">Belongs to the SPCS1 family.</text>
</comment>
<protein>
    <recommendedName>
        <fullName evidence="3">Signal peptidase complex subunit 1</fullName>
    </recommendedName>
    <alternativeName>
        <fullName evidence="8">Microsomal signal peptidase 12 kDa subunit</fullName>
    </alternativeName>
</protein>
<feature type="transmembrane region" description="Helical" evidence="11">
    <location>
        <begin position="53"/>
        <end position="71"/>
    </location>
</feature>
<evidence type="ECO:0000256" key="6">
    <source>
        <dbReference type="ARBA" id="ARBA00022989"/>
    </source>
</evidence>
<dbReference type="Proteomes" id="UP001497497">
    <property type="component" value="Unassembled WGS sequence"/>
</dbReference>
<keyword evidence="6 11" id="KW-1133">Transmembrane helix</keyword>
<evidence type="ECO:0000256" key="10">
    <source>
        <dbReference type="SAM" id="MobiDB-lite"/>
    </source>
</evidence>
<evidence type="ECO:0000256" key="5">
    <source>
        <dbReference type="ARBA" id="ARBA00022824"/>
    </source>
</evidence>
<dbReference type="PANTHER" id="PTHR13202:SF0">
    <property type="entry name" value="SIGNAL PEPTIDASE COMPLEX SUBUNIT 1"/>
    <property type="match status" value="1"/>
</dbReference>
<organism evidence="12 13">
    <name type="scientific">Lymnaea stagnalis</name>
    <name type="common">Great pond snail</name>
    <name type="synonym">Helix stagnalis</name>
    <dbReference type="NCBI Taxonomy" id="6523"/>
    <lineage>
        <taxon>Eukaryota</taxon>
        <taxon>Metazoa</taxon>
        <taxon>Spiralia</taxon>
        <taxon>Lophotrochozoa</taxon>
        <taxon>Mollusca</taxon>
        <taxon>Gastropoda</taxon>
        <taxon>Heterobranchia</taxon>
        <taxon>Euthyneura</taxon>
        <taxon>Panpulmonata</taxon>
        <taxon>Hygrophila</taxon>
        <taxon>Lymnaeoidea</taxon>
        <taxon>Lymnaeidae</taxon>
        <taxon>Lymnaea</taxon>
    </lineage>
</organism>
<keyword evidence="13" id="KW-1185">Reference proteome</keyword>
<keyword evidence="5" id="KW-0256">Endoplasmic reticulum</keyword>
<keyword evidence="7 11" id="KW-0472">Membrane</keyword>
<comment type="function">
    <text evidence="9">Component of the signal peptidase complex (SPC) which catalyzes the cleavage of N-terminal signal sequences from nascent proteins as they are translocated into the lumen of the endoplasmic reticulum. Dispensable for SPC enzymatic activity.</text>
</comment>
<evidence type="ECO:0000256" key="8">
    <source>
        <dbReference type="ARBA" id="ARBA00032913"/>
    </source>
</evidence>
<dbReference type="InterPro" id="IPR009542">
    <property type="entry name" value="Spc1/SPCS1"/>
</dbReference>
<dbReference type="AlphaFoldDB" id="A0AAV2HT95"/>
<dbReference type="GO" id="GO:0005787">
    <property type="term" value="C:signal peptidase complex"/>
    <property type="evidence" value="ECO:0007669"/>
    <property type="project" value="InterPro"/>
</dbReference>
<evidence type="ECO:0000256" key="7">
    <source>
        <dbReference type="ARBA" id="ARBA00023136"/>
    </source>
</evidence>
<feature type="compositionally biased region" description="Polar residues" evidence="10">
    <location>
        <begin position="111"/>
        <end position="129"/>
    </location>
</feature>
<dbReference type="GO" id="GO:0045047">
    <property type="term" value="P:protein targeting to ER"/>
    <property type="evidence" value="ECO:0007669"/>
    <property type="project" value="TreeGrafter"/>
</dbReference>
<evidence type="ECO:0000256" key="2">
    <source>
        <dbReference type="ARBA" id="ARBA00005245"/>
    </source>
</evidence>
<name>A0AAV2HT95_LYMST</name>
<dbReference type="GO" id="GO:0006465">
    <property type="term" value="P:signal peptide processing"/>
    <property type="evidence" value="ECO:0007669"/>
    <property type="project" value="InterPro"/>
</dbReference>
<accession>A0AAV2HT95</accession>
<evidence type="ECO:0000256" key="3">
    <source>
        <dbReference type="ARBA" id="ARBA00017059"/>
    </source>
</evidence>